<evidence type="ECO:0000256" key="1">
    <source>
        <dbReference type="SAM" id="MobiDB-lite"/>
    </source>
</evidence>
<evidence type="ECO:0000313" key="2">
    <source>
        <dbReference type="EMBL" id="JAE05478.1"/>
    </source>
</evidence>
<accession>A0A0A9FB43</accession>
<organism evidence="2">
    <name type="scientific">Arundo donax</name>
    <name type="common">Giant reed</name>
    <name type="synonym">Donax arundinaceus</name>
    <dbReference type="NCBI Taxonomy" id="35708"/>
    <lineage>
        <taxon>Eukaryota</taxon>
        <taxon>Viridiplantae</taxon>
        <taxon>Streptophyta</taxon>
        <taxon>Embryophyta</taxon>
        <taxon>Tracheophyta</taxon>
        <taxon>Spermatophyta</taxon>
        <taxon>Magnoliopsida</taxon>
        <taxon>Liliopsida</taxon>
        <taxon>Poales</taxon>
        <taxon>Poaceae</taxon>
        <taxon>PACMAD clade</taxon>
        <taxon>Arundinoideae</taxon>
        <taxon>Arundineae</taxon>
        <taxon>Arundo</taxon>
    </lineage>
</organism>
<dbReference type="EMBL" id="GBRH01192418">
    <property type="protein sequence ID" value="JAE05478.1"/>
    <property type="molecule type" value="Transcribed_RNA"/>
</dbReference>
<name>A0A0A9FB43_ARUDO</name>
<proteinExistence type="predicted"/>
<feature type="region of interest" description="Disordered" evidence="1">
    <location>
        <begin position="25"/>
        <end position="56"/>
    </location>
</feature>
<dbReference type="AlphaFoldDB" id="A0A0A9FB43"/>
<protein>
    <submittedName>
        <fullName evidence="2">Uncharacterized protein</fullName>
    </submittedName>
</protein>
<reference evidence="2" key="2">
    <citation type="journal article" date="2015" name="Data Brief">
        <title>Shoot transcriptome of the giant reed, Arundo donax.</title>
        <authorList>
            <person name="Barrero R.A."/>
            <person name="Guerrero F.D."/>
            <person name="Moolhuijzen P."/>
            <person name="Goolsby J.A."/>
            <person name="Tidwell J."/>
            <person name="Bellgard S.E."/>
            <person name="Bellgard M.I."/>
        </authorList>
    </citation>
    <scope>NUCLEOTIDE SEQUENCE</scope>
    <source>
        <tissue evidence="2">Shoot tissue taken approximately 20 cm above the soil surface</tissue>
    </source>
</reference>
<sequence>MYILHVFKVYLAAQVLLHQQTFQEHPLDHPRNTPQHRSHAADRPGKLSSGTASKRLRRWWPMLKKNDGDGSIRLGNLRNRPGSLARQVPAISSELLQAWLQQGGAGAVGKSSSSRELSGSQKWLPAWEMVENV</sequence>
<reference evidence="2" key="1">
    <citation type="submission" date="2014-09" db="EMBL/GenBank/DDBJ databases">
        <authorList>
            <person name="Magalhaes I.L.F."/>
            <person name="Oliveira U."/>
            <person name="Santos F.R."/>
            <person name="Vidigal T.H.D.A."/>
            <person name="Brescovit A.D."/>
            <person name="Santos A.J."/>
        </authorList>
    </citation>
    <scope>NUCLEOTIDE SEQUENCE</scope>
    <source>
        <tissue evidence="2">Shoot tissue taken approximately 20 cm above the soil surface</tissue>
    </source>
</reference>